<feature type="transmembrane region" description="Helical" evidence="10">
    <location>
        <begin position="319"/>
        <end position="342"/>
    </location>
</feature>
<dbReference type="PANTHER" id="PTHR13205">
    <property type="entry name" value="TRANSMEMBRANE PROTEIN 15-RELATED"/>
    <property type="match status" value="1"/>
</dbReference>
<keyword evidence="4" id="KW-0808">Transferase</keyword>
<comment type="similarity">
    <text evidence="2">Belongs to the polyprenol kinase family.</text>
</comment>
<dbReference type="AlphaFoldDB" id="A0AAU9RG99"/>
<accession>A0AAU9RG99</accession>
<evidence type="ECO:0000313" key="11">
    <source>
        <dbReference type="EMBL" id="CAH2041690.1"/>
    </source>
</evidence>
<reference evidence="11 12" key="1">
    <citation type="submission" date="2022-03" db="EMBL/GenBank/DDBJ databases">
        <authorList>
            <person name="Nunn A."/>
            <person name="Chopra R."/>
            <person name="Nunn A."/>
            <person name="Contreras Garrido A."/>
        </authorList>
    </citation>
    <scope>NUCLEOTIDE SEQUENCE [LARGE SCALE GENOMIC DNA]</scope>
</reference>
<keyword evidence="6" id="KW-0418">Kinase</keyword>
<dbReference type="EC" id="2.7.1.108" evidence="3"/>
<keyword evidence="8 10" id="KW-1133">Transmembrane helix</keyword>
<evidence type="ECO:0000256" key="1">
    <source>
        <dbReference type="ARBA" id="ARBA00004477"/>
    </source>
</evidence>
<dbReference type="Proteomes" id="UP000836841">
    <property type="component" value="Unassembled WGS sequence"/>
</dbReference>
<feature type="transmembrane region" description="Helical" evidence="10">
    <location>
        <begin position="198"/>
        <end position="222"/>
    </location>
</feature>
<feature type="transmembrane region" description="Helical" evidence="10">
    <location>
        <begin position="259"/>
        <end position="285"/>
    </location>
</feature>
<dbReference type="GO" id="GO:0043048">
    <property type="term" value="P:dolichyl monophosphate biosynthetic process"/>
    <property type="evidence" value="ECO:0007669"/>
    <property type="project" value="TreeGrafter"/>
</dbReference>
<keyword evidence="5 10" id="KW-0812">Transmembrane</keyword>
<dbReference type="GO" id="GO:0004168">
    <property type="term" value="F:dolichol kinase activity"/>
    <property type="evidence" value="ECO:0007669"/>
    <property type="project" value="UniProtKB-EC"/>
</dbReference>
<feature type="transmembrane region" description="Helical" evidence="10">
    <location>
        <begin position="12"/>
        <end position="33"/>
    </location>
</feature>
<dbReference type="InterPro" id="IPR032974">
    <property type="entry name" value="Polypren_kinase"/>
</dbReference>
<evidence type="ECO:0000256" key="9">
    <source>
        <dbReference type="ARBA" id="ARBA00023136"/>
    </source>
</evidence>
<evidence type="ECO:0000256" key="8">
    <source>
        <dbReference type="ARBA" id="ARBA00022989"/>
    </source>
</evidence>
<evidence type="ECO:0000256" key="4">
    <source>
        <dbReference type="ARBA" id="ARBA00022679"/>
    </source>
</evidence>
<sequence>KMRTAMASSLLNGERAVVVLFISPILVATPFSLLSESCFLFLLTLFALFLEIFAESSNSLDQFKIRHAFPSILALYPFKSRFTVRVSRLRPGASSGILLGTVTLPGLMISKLIQLSRVLSLQQTGFEGLGNPYSVCLILPLELRFVGKTKVFNLSFPSTELEYLRLQYWAASACCFSVLVFLGFVLRPQSSSIHPVAAHGYWGVKISISCIALYAAACFVDFATKSHFGWSLALKLLWLLCQGFAAVRLIQHVLHTFPYCASIVFVIYLFLGEALLVTSGLVLYFGDMFTLTYSKIHGHLTSSALLFVEYGVKRSEISIIIQGIVLGLLIFPVFFKFIIQIWERFTSPASSVESRNHHIRCSVIFYASLAFILIAITPTWIQLVGDFHLNPILWHFEVGSGTGIGSNFRVGSVAFACVP</sequence>
<dbReference type="GO" id="GO:0005789">
    <property type="term" value="C:endoplasmic reticulum membrane"/>
    <property type="evidence" value="ECO:0007669"/>
    <property type="project" value="UniProtKB-SubCell"/>
</dbReference>
<feature type="transmembrane region" description="Helical" evidence="10">
    <location>
        <begin position="363"/>
        <end position="381"/>
    </location>
</feature>
<feature type="transmembrane region" description="Helical" evidence="10">
    <location>
        <begin position="228"/>
        <end position="247"/>
    </location>
</feature>
<feature type="non-terminal residue" evidence="11">
    <location>
        <position position="1"/>
    </location>
</feature>
<name>A0AAU9RG99_THLAR</name>
<evidence type="ECO:0000256" key="2">
    <source>
        <dbReference type="ARBA" id="ARBA00010794"/>
    </source>
</evidence>
<evidence type="ECO:0000256" key="10">
    <source>
        <dbReference type="SAM" id="Phobius"/>
    </source>
</evidence>
<evidence type="ECO:0000256" key="7">
    <source>
        <dbReference type="ARBA" id="ARBA00022824"/>
    </source>
</evidence>
<gene>
    <name evidence="11" type="ORF">TAV2_LOCUS4502</name>
</gene>
<feature type="transmembrane region" description="Helical" evidence="10">
    <location>
        <begin position="166"/>
        <end position="186"/>
    </location>
</feature>
<keyword evidence="9 10" id="KW-0472">Membrane</keyword>
<keyword evidence="12" id="KW-1185">Reference proteome</keyword>
<comment type="caution">
    <text evidence="11">The sequence shown here is derived from an EMBL/GenBank/DDBJ whole genome shotgun (WGS) entry which is preliminary data.</text>
</comment>
<protein>
    <recommendedName>
        <fullName evidence="3">dolichol kinase</fullName>
        <ecNumber evidence="3">2.7.1.108</ecNumber>
    </recommendedName>
</protein>
<keyword evidence="7" id="KW-0256">Endoplasmic reticulum</keyword>
<dbReference type="EMBL" id="CAJVSB020000114">
    <property type="protein sequence ID" value="CAH2041690.1"/>
    <property type="molecule type" value="Genomic_DNA"/>
</dbReference>
<comment type="subcellular location">
    <subcellularLocation>
        <location evidence="1">Endoplasmic reticulum membrane</location>
        <topology evidence="1">Multi-pass membrane protein</topology>
    </subcellularLocation>
</comment>
<evidence type="ECO:0000256" key="3">
    <source>
        <dbReference type="ARBA" id="ARBA00012132"/>
    </source>
</evidence>
<dbReference type="PANTHER" id="PTHR13205:SF15">
    <property type="entry name" value="DOLICHOL KINASE"/>
    <property type="match status" value="1"/>
</dbReference>
<organism evidence="11 12">
    <name type="scientific">Thlaspi arvense</name>
    <name type="common">Field penny-cress</name>
    <dbReference type="NCBI Taxonomy" id="13288"/>
    <lineage>
        <taxon>Eukaryota</taxon>
        <taxon>Viridiplantae</taxon>
        <taxon>Streptophyta</taxon>
        <taxon>Embryophyta</taxon>
        <taxon>Tracheophyta</taxon>
        <taxon>Spermatophyta</taxon>
        <taxon>Magnoliopsida</taxon>
        <taxon>eudicotyledons</taxon>
        <taxon>Gunneridae</taxon>
        <taxon>Pentapetalae</taxon>
        <taxon>rosids</taxon>
        <taxon>malvids</taxon>
        <taxon>Brassicales</taxon>
        <taxon>Brassicaceae</taxon>
        <taxon>Thlaspideae</taxon>
        <taxon>Thlaspi</taxon>
    </lineage>
</organism>
<evidence type="ECO:0000313" key="12">
    <source>
        <dbReference type="Proteomes" id="UP000836841"/>
    </source>
</evidence>
<proteinExistence type="inferred from homology"/>
<evidence type="ECO:0000256" key="6">
    <source>
        <dbReference type="ARBA" id="ARBA00022777"/>
    </source>
</evidence>
<evidence type="ECO:0000256" key="5">
    <source>
        <dbReference type="ARBA" id="ARBA00022692"/>
    </source>
</evidence>